<accession>A0ABS5LJJ1</accession>
<organism evidence="2 3">
    <name type="scientific">Metabacillus flavus</name>
    <dbReference type="NCBI Taxonomy" id="2823519"/>
    <lineage>
        <taxon>Bacteria</taxon>
        <taxon>Bacillati</taxon>
        <taxon>Bacillota</taxon>
        <taxon>Bacilli</taxon>
        <taxon>Bacillales</taxon>
        <taxon>Bacillaceae</taxon>
        <taxon>Metabacillus</taxon>
    </lineage>
</organism>
<name>A0ABS5LJJ1_9BACI</name>
<keyword evidence="3" id="KW-1185">Reference proteome</keyword>
<dbReference type="InterPro" id="IPR011105">
    <property type="entry name" value="Cell_wall_hydrolase_SleB"/>
</dbReference>
<dbReference type="Proteomes" id="UP000682403">
    <property type="component" value="Unassembled WGS sequence"/>
</dbReference>
<protein>
    <submittedName>
        <fullName evidence="2">Cell wall hydrolase</fullName>
    </submittedName>
</protein>
<evidence type="ECO:0000259" key="1">
    <source>
        <dbReference type="Pfam" id="PF07486"/>
    </source>
</evidence>
<evidence type="ECO:0000313" key="3">
    <source>
        <dbReference type="Proteomes" id="UP000682403"/>
    </source>
</evidence>
<dbReference type="EMBL" id="JAGVRK010000001">
    <property type="protein sequence ID" value="MBS2970914.1"/>
    <property type="molecule type" value="Genomic_DNA"/>
</dbReference>
<dbReference type="GO" id="GO:0016787">
    <property type="term" value="F:hydrolase activity"/>
    <property type="evidence" value="ECO:0007669"/>
    <property type="project" value="UniProtKB-KW"/>
</dbReference>
<dbReference type="InterPro" id="IPR042047">
    <property type="entry name" value="SleB_dom1"/>
</dbReference>
<sequence length="126" mass="14111">MRAEGEGDGPTGMLLVGNAGVNRVRADCLDFKKISSIERMIFQRPGGFEATQRGYFYQRARSSEIDLAKKVIAGNRYRPGEYSLWFFRPGGNCPGTWYNQANSGCYKSHCFYNPSQPACASVYSTR</sequence>
<feature type="domain" description="Cell wall hydrolase SleB" evidence="1">
    <location>
        <begin position="8"/>
        <end position="112"/>
    </location>
</feature>
<gene>
    <name evidence="2" type="ORF">J9317_19405</name>
</gene>
<dbReference type="Gene3D" id="1.10.10.2520">
    <property type="entry name" value="Cell wall hydrolase SleB, domain 1"/>
    <property type="match status" value="1"/>
</dbReference>
<reference evidence="2 3" key="1">
    <citation type="submission" date="2021-04" db="EMBL/GenBank/DDBJ databases">
        <title>Metabacillus sp. strain KIGAM252 whole genome sequence.</title>
        <authorList>
            <person name="Seo M.-J."/>
            <person name="Cho E.-S."/>
            <person name="Hwang C.Y."/>
            <person name="Yoon D.J."/>
        </authorList>
    </citation>
    <scope>NUCLEOTIDE SEQUENCE [LARGE SCALE GENOMIC DNA]</scope>
    <source>
        <strain evidence="2 3">KIGAM252</strain>
    </source>
</reference>
<keyword evidence="2" id="KW-0378">Hydrolase</keyword>
<proteinExistence type="predicted"/>
<evidence type="ECO:0000313" key="2">
    <source>
        <dbReference type="EMBL" id="MBS2970914.1"/>
    </source>
</evidence>
<comment type="caution">
    <text evidence="2">The sequence shown here is derived from an EMBL/GenBank/DDBJ whole genome shotgun (WGS) entry which is preliminary data.</text>
</comment>
<dbReference type="Pfam" id="PF07486">
    <property type="entry name" value="Hydrolase_2"/>
    <property type="match status" value="1"/>
</dbReference>